<dbReference type="InterPro" id="IPR010119">
    <property type="entry name" value="Gluconeogen_factor"/>
</dbReference>
<comment type="subcellular location">
    <subcellularLocation>
        <location evidence="2">Cytoplasm</location>
    </subcellularLocation>
</comment>
<comment type="similarity">
    <text evidence="2">Belongs to the gluconeogenesis factor family.</text>
</comment>
<sequence>MSESRNYYPKITVIGGGTGLPILLSGLKSANCDLTAVVTVADDGGSSGKLRSALNTIPPGDLRNCLVALSDSDRLYKDVFQYRFAPEDQEFSGHAIGNLIIAALTEMRGSIYSALKLLSVAMAVKGRVLPACEEPLILQAHYQEGDMIEGETTIVEEKRPIQSVSVRLANQSASDQRVKAGRGVVDAIMGADMVVLGPGSLYTSILPNIVIPEIRQALQETSATVVYICNIMTQLGETEGFSDADHLRVINDHLQGHYVDACLLNRTTVPYEYIENNEVLDYLVQVSHDRQALKDQEAEIIGWDFLNLKDSGVYHDKDKLVQALIQVYRDHHQH</sequence>
<dbReference type="GO" id="GO:0008360">
    <property type="term" value="P:regulation of cell shape"/>
    <property type="evidence" value="ECO:0007669"/>
    <property type="project" value="UniProtKB-UniRule"/>
</dbReference>
<dbReference type="InterPro" id="IPR002882">
    <property type="entry name" value="CofD"/>
</dbReference>
<dbReference type="GO" id="GO:0043743">
    <property type="term" value="F:LPPG:FO 2-phospho-L-lactate transferase activity"/>
    <property type="evidence" value="ECO:0007669"/>
    <property type="project" value="InterPro"/>
</dbReference>
<dbReference type="Proteomes" id="UP001069145">
    <property type="component" value="Unassembled WGS sequence"/>
</dbReference>
<evidence type="ECO:0000313" key="6">
    <source>
        <dbReference type="Proteomes" id="UP001069145"/>
    </source>
</evidence>
<dbReference type="EMBL" id="CP065662">
    <property type="protein sequence ID" value="QPS01929.1"/>
    <property type="molecule type" value="Genomic_DNA"/>
</dbReference>
<evidence type="ECO:0000256" key="1">
    <source>
        <dbReference type="ARBA" id="ARBA00022490"/>
    </source>
</evidence>
<dbReference type="InterPro" id="IPR038136">
    <property type="entry name" value="CofD-like_dom_sf"/>
</dbReference>
<accession>A0A0X8FFI0</accession>
<dbReference type="AlphaFoldDB" id="A0A0X8FFI0"/>
<evidence type="ECO:0000313" key="4">
    <source>
        <dbReference type="EMBL" id="QPS01929.1"/>
    </source>
</evidence>
<dbReference type="KEGG" id="aun:AWM73_07710"/>
<proteinExistence type="inferred from homology"/>
<dbReference type="PANTHER" id="PTHR30135:SF3">
    <property type="entry name" value="GLUCONEOGENESIS FACTOR-RELATED"/>
    <property type="match status" value="1"/>
</dbReference>
<name>A0A0X8FFI0_9LACT</name>
<dbReference type="Gene3D" id="3.40.50.10680">
    <property type="entry name" value="CofD-like domains"/>
    <property type="match status" value="1"/>
</dbReference>
<keyword evidence="6" id="KW-1185">Reference proteome</keyword>
<comment type="function">
    <text evidence="2">Required for morphogenesis under gluconeogenic growth conditions.</text>
</comment>
<dbReference type="NCBIfam" id="TIGR01826">
    <property type="entry name" value="CofD_related"/>
    <property type="match status" value="1"/>
</dbReference>
<dbReference type="Proteomes" id="UP000594771">
    <property type="component" value="Chromosome"/>
</dbReference>
<dbReference type="OrthoDB" id="9783842at2"/>
<dbReference type="SUPFAM" id="SSF142338">
    <property type="entry name" value="CofD-like"/>
    <property type="match status" value="1"/>
</dbReference>
<dbReference type="HAMAP" id="MF_00973">
    <property type="entry name" value="Gluconeogen_factor"/>
    <property type="match status" value="1"/>
</dbReference>
<dbReference type="GO" id="GO:0005737">
    <property type="term" value="C:cytoplasm"/>
    <property type="evidence" value="ECO:0007669"/>
    <property type="project" value="UniProtKB-SubCell"/>
</dbReference>
<evidence type="ECO:0000256" key="2">
    <source>
        <dbReference type="HAMAP-Rule" id="MF_00973"/>
    </source>
</evidence>
<dbReference type="PANTHER" id="PTHR30135">
    <property type="entry name" value="UNCHARACTERIZED PROTEIN YVCK-RELATED"/>
    <property type="match status" value="1"/>
</dbReference>
<dbReference type="EMBL" id="JAOTML010000002">
    <property type="protein sequence ID" value="MCY3052858.1"/>
    <property type="molecule type" value="Genomic_DNA"/>
</dbReference>
<dbReference type="Pfam" id="PF01933">
    <property type="entry name" value="CofD"/>
    <property type="match status" value="1"/>
</dbReference>
<dbReference type="CDD" id="cd07187">
    <property type="entry name" value="YvcK_like"/>
    <property type="match status" value="1"/>
</dbReference>
<dbReference type="RefSeq" id="WP_060778797.1">
    <property type="nucleotide sequence ID" value="NZ_CAJHLF010000004.1"/>
</dbReference>
<keyword evidence="1 2" id="KW-0963">Cytoplasm</keyword>
<evidence type="ECO:0000313" key="3">
    <source>
        <dbReference type="EMBL" id="MCY3052858.1"/>
    </source>
</evidence>
<reference evidence="4 5" key="1">
    <citation type="submission" date="2020-12" db="EMBL/GenBank/DDBJ databases">
        <title>FDA dAtabase for Regulatory Grade micrObial Sequences (FDA-ARGOS): Supporting development and validation of Infectious Disease Dx tests.</title>
        <authorList>
            <person name="Sproer C."/>
            <person name="Gronow S."/>
            <person name="Severitt S."/>
            <person name="Schroder I."/>
            <person name="Tallon L."/>
            <person name="Sadzewicz L."/>
            <person name="Zhao X."/>
            <person name="Boylan J."/>
            <person name="Ott S."/>
            <person name="Bowen H."/>
            <person name="Vavikolanu K."/>
            <person name="Mehta A."/>
            <person name="Aluvathingal J."/>
            <person name="Nadendla S."/>
            <person name="Lowell S."/>
            <person name="Myers T."/>
            <person name="Yan Y."/>
            <person name="Sichtig H."/>
        </authorList>
    </citation>
    <scope>NUCLEOTIDE SEQUENCE [LARGE SCALE GENOMIC DNA]</scope>
    <source>
        <strain evidence="4 5">FDAARGOS_911</strain>
    </source>
</reference>
<gene>
    <name evidence="4" type="primary">yvcK</name>
    <name evidence="4" type="ORF">I6G68_02305</name>
    <name evidence="3" type="ORF">ODY43_02555</name>
</gene>
<organism evidence="4 5">
    <name type="scientific">Aerococcus urinae</name>
    <dbReference type="NCBI Taxonomy" id="1376"/>
    <lineage>
        <taxon>Bacteria</taxon>
        <taxon>Bacillati</taxon>
        <taxon>Bacillota</taxon>
        <taxon>Bacilli</taxon>
        <taxon>Lactobacillales</taxon>
        <taxon>Aerococcaceae</taxon>
        <taxon>Aerococcus</taxon>
    </lineage>
</organism>
<protein>
    <recommendedName>
        <fullName evidence="2">Putative gluconeogenesis factor</fullName>
    </recommendedName>
</protein>
<dbReference type="GeneID" id="35767488"/>
<evidence type="ECO:0000313" key="5">
    <source>
        <dbReference type="Proteomes" id="UP000594771"/>
    </source>
</evidence>
<reference evidence="3" key="2">
    <citation type="submission" date="2022-09" db="EMBL/GenBank/DDBJ databases">
        <title>Aerococcus urinae taxonomy study.</title>
        <authorList>
            <person name="Christensen J."/>
            <person name="Senneby E."/>
        </authorList>
    </citation>
    <scope>NUCLEOTIDE SEQUENCE</scope>
    <source>
        <strain evidence="3">NLD-066-U95</strain>
    </source>
</reference>